<dbReference type="PANTHER" id="PTHR44758">
    <property type="entry name" value="NAD(P) TRANSHYDROGENASE SUBUNIT BETA"/>
    <property type="match status" value="1"/>
</dbReference>
<sequence length="457" mass="47088">MSTGAQLVNLVAGVCFILALKGLSSPKTARRGNLVGAAGAALAIIVVFSTGADFQRVPLIVIALLIGSVIGWIAARRVQMTQMPQLVALFNGVGGGAAALIAVIEFTSAGATESTVAVVATVLTVLIGCVSFTGSIVTFLKLQELMTTAPVVLPAGRLITSAVAAGSVASAVVLIGSPSTTMLAILCLFSLTLGVLFVLPVGGADVPIVISLLNAFTGLSVAASGYVLNNVLLIIAGTLVGASGTLLTQLMAEAMGRPITNTLFGAFKASTATAAGSGEERPYRSSSAQDVAIMLGYAQKVIIVPGYGLAVAQAQNTIRELVDLLTERGIEVEYAIHPVAGRMPGHMNVLLAEANVPYEQLKEMDEVNPEFSTTDVALVVGANDVVNPAARDDKTAPIYGMPILDVDQARQVVFLKRSMRPGFAGIENDLLFQPQTSLLFGDAKDSLTKVVAAVKGL</sequence>
<feature type="transmembrane region" description="Helical" evidence="17">
    <location>
        <begin position="32"/>
        <end position="51"/>
    </location>
</feature>
<keyword evidence="12" id="KW-0520">NAD</keyword>
<evidence type="ECO:0000256" key="5">
    <source>
        <dbReference type="ARBA" id="ARBA00014581"/>
    </source>
</evidence>
<dbReference type="SUPFAM" id="SSF52467">
    <property type="entry name" value="DHS-like NAD/FAD-binding domain"/>
    <property type="match status" value="1"/>
</dbReference>
<evidence type="ECO:0000256" key="12">
    <source>
        <dbReference type="ARBA" id="ARBA00023027"/>
    </source>
</evidence>
<dbReference type="PIRSF" id="PIRSF000204">
    <property type="entry name" value="PNTB"/>
    <property type="match status" value="1"/>
</dbReference>
<dbReference type="PANTHER" id="PTHR44758:SF1">
    <property type="entry name" value="NAD(P) TRANSHYDROGENASE SUBUNIT BETA"/>
    <property type="match status" value="1"/>
</dbReference>
<dbReference type="InterPro" id="IPR012136">
    <property type="entry name" value="NADH_DH_b"/>
</dbReference>
<evidence type="ECO:0000256" key="7">
    <source>
        <dbReference type="ARBA" id="ARBA00022519"/>
    </source>
</evidence>
<dbReference type="GO" id="GO:0050661">
    <property type="term" value="F:NADP binding"/>
    <property type="evidence" value="ECO:0007669"/>
    <property type="project" value="InterPro"/>
</dbReference>
<evidence type="ECO:0000256" key="2">
    <source>
        <dbReference type="ARBA" id="ARBA00004429"/>
    </source>
</evidence>
<dbReference type="GO" id="GO:0008750">
    <property type="term" value="F:proton-translocating NAD(P)+ transhydrogenase activity"/>
    <property type="evidence" value="ECO:0007669"/>
    <property type="project" value="UniProtKB-EC"/>
</dbReference>
<evidence type="ECO:0000256" key="3">
    <source>
        <dbReference type="ARBA" id="ARBA00007919"/>
    </source>
</evidence>
<evidence type="ECO:0000256" key="14">
    <source>
        <dbReference type="ARBA" id="ARBA00030053"/>
    </source>
</evidence>
<organism evidence="19">
    <name type="scientific">freshwater metagenome</name>
    <dbReference type="NCBI Taxonomy" id="449393"/>
    <lineage>
        <taxon>unclassified sequences</taxon>
        <taxon>metagenomes</taxon>
        <taxon>ecological metagenomes</taxon>
    </lineage>
</organism>
<evidence type="ECO:0000256" key="1">
    <source>
        <dbReference type="ARBA" id="ARBA00003943"/>
    </source>
</evidence>
<dbReference type="EC" id="7.1.1.1" evidence="4"/>
<evidence type="ECO:0000256" key="17">
    <source>
        <dbReference type="SAM" id="Phobius"/>
    </source>
</evidence>
<comment type="catalytic activity">
    <reaction evidence="16">
        <text>NAD(+) + NADPH + H(+)(in) = NADH + NADP(+) + H(+)(out)</text>
        <dbReference type="Rhea" id="RHEA:47992"/>
        <dbReference type="ChEBI" id="CHEBI:15378"/>
        <dbReference type="ChEBI" id="CHEBI:57540"/>
        <dbReference type="ChEBI" id="CHEBI:57783"/>
        <dbReference type="ChEBI" id="CHEBI:57945"/>
        <dbReference type="ChEBI" id="CHEBI:58349"/>
        <dbReference type="EC" id="7.1.1.1"/>
    </reaction>
</comment>
<reference evidence="19" key="1">
    <citation type="submission" date="2020-05" db="EMBL/GenBank/DDBJ databases">
        <authorList>
            <person name="Chiriac C."/>
            <person name="Salcher M."/>
            <person name="Ghai R."/>
            <person name="Kavagutti S V."/>
        </authorList>
    </citation>
    <scope>NUCLEOTIDE SEQUENCE</scope>
</reference>
<evidence type="ECO:0000256" key="11">
    <source>
        <dbReference type="ARBA" id="ARBA00022989"/>
    </source>
</evidence>
<gene>
    <name evidence="19" type="ORF">UFOPK2938_00471</name>
</gene>
<feature type="transmembrane region" description="Helical" evidence="17">
    <location>
        <begin position="116"/>
        <end position="140"/>
    </location>
</feature>
<dbReference type="Pfam" id="PF02233">
    <property type="entry name" value="PNTB"/>
    <property type="match status" value="1"/>
</dbReference>
<evidence type="ECO:0000256" key="8">
    <source>
        <dbReference type="ARBA" id="ARBA00022692"/>
    </source>
</evidence>
<keyword evidence="6" id="KW-1003">Cell membrane</keyword>
<feature type="transmembrane region" description="Helical" evidence="17">
    <location>
        <begin position="6"/>
        <end position="23"/>
    </location>
</feature>
<evidence type="ECO:0000256" key="15">
    <source>
        <dbReference type="ARBA" id="ARBA00033258"/>
    </source>
</evidence>
<keyword evidence="10" id="KW-1278">Translocase</keyword>
<evidence type="ECO:0000256" key="16">
    <source>
        <dbReference type="ARBA" id="ARBA00048202"/>
    </source>
</evidence>
<evidence type="ECO:0000256" key="6">
    <source>
        <dbReference type="ARBA" id="ARBA00022475"/>
    </source>
</evidence>
<comment type="function">
    <text evidence="1">The transhydrogenation between NADH and NADP is coupled to respiration and ATP hydrolysis and functions as a proton pump across the membrane.</text>
</comment>
<protein>
    <recommendedName>
        <fullName evidence="5">NAD(P) transhydrogenase subunit beta</fullName>
        <ecNumber evidence="4">7.1.1.1</ecNumber>
    </recommendedName>
    <alternativeName>
        <fullName evidence="15">Nicotinamide nucleotide transhydrogenase subunit beta</fullName>
    </alternativeName>
    <alternativeName>
        <fullName evidence="14">Pyridine nucleotide transhydrogenase subunit beta</fullName>
    </alternativeName>
</protein>
<dbReference type="Gene3D" id="3.40.50.1220">
    <property type="entry name" value="TPP-binding domain"/>
    <property type="match status" value="1"/>
</dbReference>
<evidence type="ECO:0000256" key="13">
    <source>
        <dbReference type="ARBA" id="ARBA00023136"/>
    </source>
</evidence>
<keyword evidence="7" id="KW-0997">Cell inner membrane</keyword>
<keyword evidence="9" id="KW-0521">NADP</keyword>
<evidence type="ECO:0000256" key="4">
    <source>
        <dbReference type="ARBA" id="ARBA00012943"/>
    </source>
</evidence>
<comment type="similarity">
    <text evidence="3">Belongs to the PNT beta subunit family.</text>
</comment>
<feature type="domain" description="NADP transhydrogenase beta-like" evidence="18">
    <location>
        <begin position="6"/>
        <end position="452"/>
    </location>
</feature>
<feature type="transmembrane region" description="Helical" evidence="17">
    <location>
        <begin position="152"/>
        <end position="175"/>
    </location>
</feature>
<proteinExistence type="inferred from homology"/>
<comment type="subcellular location">
    <subcellularLocation>
        <location evidence="2">Cell inner membrane</location>
        <topology evidence="2">Multi-pass membrane protein</topology>
    </subcellularLocation>
</comment>
<dbReference type="InterPro" id="IPR034300">
    <property type="entry name" value="PNTB-like"/>
</dbReference>
<dbReference type="EMBL" id="CAEZZX010000071">
    <property type="protein sequence ID" value="CAB4776919.1"/>
    <property type="molecule type" value="Genomic_DNA"/>
</dbReference>
<feature type="transmembrane region" description="Helical" evidence="17">
    <location>
        <begin position="57"/>
        <end position="74"/>
    </location>
</feature>
<evidence type="ECO:0000259" key="18">
    <source>
        <dbReference type="Pfam" id="PF02233"/>
    </source>
</evidence>
<keyword evidence="13 17" id="KW-0472">Membrane</keyword>
<feature type="transmembrane region" description="Helical" evidence="17">
    <location>
        <begin position="232"/>
        <end position="252"/>
    </location>
</feature>
<dbReference type="InterPro" id="IPR029035">
    <property type="entry name" value="DHS-like_NAD/FAD-binding_dom"/>
</dbReference>
<dbReference type="AlphaFoldDB" id="A0A6J6VZV8"/>
<keyword evidence="11 17" id="KW-1133">Transmembrane helix</keyword>
<evidence type="ECO:0000256" key="9">
    <source>
        <dbReference type="ARBA" id="ARBA00022857"/>
    </source>
</evidence>
<feature type="transmembrane region" description="Helical" evidence="17">
    <location>
        <begin position="86"/>
        <end position="104"/>
    </location>
</feature>
<accession>A0A6J6VZV8</accession>
<evidence type="ECO:0000256" key="10">
    <source>
        <dbReference type="ARBA" id="ARBA00022967"/>
    </source>
</evidence>
<evidence type="ECO:0000313" key="19">
    <source>
        <dbReference type="EMBL" id="CAB4776919.1"/>
    </source>
</evidence>
<keyword evidence="8 17" id="KW-0812">Transmembrane</keyword>
<dbReference type="GO" id="GO:0005886">
    <property type="term" value="C:plasma membrane"/>
    <property type="evidence" value="ECO:0007669"/>
    <property type="project" value="UniProtKB-SubCell"/>
</dbReference>
<name>A0A6J6VZV8_9ZZZZ</name>